<dbReference type="Proteomes" id="UP000310719">
    <property type="component" value="Chromosome"/>
</dbReference>
<proteinExistence type="predicted"/>
<evidence type="ECO:0000313" key="1">
    <source>
        <dbReference type="EMBL" id="VTP66564.1"/>
    </source>
</evidence>
<dbReference type="AlphaFoldDB" id="A0A4U9HQQ0"/>
<name>A0A4U9HQQ0_9ENTR</name>
<sequence length="49" mass="5746">MLGWRADLNRNLIAKSSQSLGKKRRQLSIQILCLRESAPEEQWLRSNHL</sequence>
<dbReference type="EMBL" id="LR590464">
    <property type="protein sequence ID" value="VTP66564.1"/>
    <property type="molecule type" value="Genomic_DNA"/>
</dbReference>
<evidence type="ECO:0000313" key="2">
    <source>
        <dbReference type="Proteomes" id="UP000310719"/>
    </source>
</evidence>
<reference evidence="1 2" key="1">
    <citation type="submission" date="2019-05" db="EMBL/GenBank/DDBJ databases">
        <authorList>
            <consortium name="Pathogen Informatics"/>
        </authorList>
    </citation>
    <scope>NUCLEOTIDE SEQUENCE [LARGE SCALE GENOMIC DNA]</scope>
    <source>
        <strain evidence="1 2">NCTC13032</strain>
    </source>
</reference>
<gene>
    <name evidence="1" type="ORF">NCTC13032_02596</name>
</gene>
<organism evidence="1 2">
    <name type="scientific">Leclercia adecarboxylata</name>
    <dbReference type="NCBI Taxonomy" id="83655"/>
    <lineage>
        <taxon>Bacteria</taxon>
        <taxon>Pseudomonadati</taxon>
        <taxon>Pseudomonadota</taxon>
        <taxon>Gammaproteobacteria</taxon>
        <taxon>Enterobacterales</taxon>
        <taxon>Enterobacteriaceae</taxon>
        <taxon>Leclercia</taxon>
    </lineage>
</organism>
<protein>
    <submittedName>
        <fullName evidence="1">Uncharacterized protein</fullName>
    </submittedName>
</protein>
<accession>A0A4U9HQQ0</accession>